<feature type="transmembrane region" description="Helical" evidence="7">
    <location>
        <begin position="47"/>
        <end position="71"/>
    </location>
</feature>
<dbReference type="STRING" id="1849047.A0A3D8SEX2"/>
<dbReference type="InterPro" id="IPR052337">
    <property type="entry name" value="SAT4-like"/>
</dbReference>
<proteinExistence type="inferred from homology"/>
<dbReference type="InterPro" id="IPR049326">
    <property type="entry name" value="Rhodopsin_dom_fungi"/>
</dbReference>
<feature type="transmembrane region" description="Helical" evidence="7">
    <location>
        <begin position="125"/>
        <end position="148"/>
    </location>
</feature>
<gene>
    <name evidence="9" type="ORF">BP6252_02426</name>
</gene>
<evidence type="ECO:0000313" key="10">
    <source>
        <dbReference type="Proteomes" id="UP000256645"/>
    </source>
</evidence>
<keyword evidence="3 7" id="KW-1133">Transmembrane helix</keyword>
<feature type="transmembrane region" description="Helical" evidence="7">
    <location>
        <begin position="240"/>
        <end position="259"/>
    </location>
</feature>
<dbReference type="AlphaFoldDB" id="A0A3D8SEX2"/>
<dbReference type="Pfam" id="PF20684">
    <property type="entry name" value="Fung_rhodopsin"/>
    <property type="match status" value="1"/>
</dbReference>
<comment type="similarity">
    <text evidence="5">Belongs to the SAT4 family.</text>
</comment>
<dbReference type="PANTHER" id="PTHR33048">
    <property type="entry name" value="PTH11-LIKE INTEGRAL MEMBRANE PROTEIN (AFU_ORTHOLOGUE AFUA_5G11245)"/>
    <property type="match status" value="1"/>
</dbReference>
<feature type="transmembrane region" description="Helical" evidence="7">
    <location>
        <begin position="91"/>
        <end position="113"/>
    </location>
</feature>
<feature type="transmembrane region" description="Helical" evidence="7">
    <location>
        <begin position="16"/>
        <end position="35"/>
    </location>
</feature>
<keyword evidence="10" id="KW-1185">Reference proteome</keyword>
<dbReference type="Proteomes" id="UP000256645">
    <property type="component" value="Unassembled WGS sequence"/>
</dbReference>
<organism evidence="9 10">
    <name type="scientific">Coleophoma cylindrospora</name>
    <dbReference type="NCBI Taxonomy" id="1849047"/>
    <lineage>
        <taxon>Eukaryota</taxon>
        <taxon>Fungi</taxon>
        <taxon>Dikarya</taxon>
        <taxon>Ascomycota</taxon>
        <taxon>Pezizomycotina</taxon>
        <taxon>Leotiomycetes</taxon>
        <taxon>Helotiales</taxon>
        <taxon>Dermateaceae</taxon>
        <taxon>Coleophoma</taxon>
    </lineage>
</organism>
<accession>A0A3D8SEX2</accession>
<evidence type="ECO:0000256" key="5">
    <source>
        <dbReference type="ARBA" id="ARBA00038359"/>
    </source>
</evidence>
<feature type="transmembrane region" description="Helical" evidence="7">
    <location>
        <begin position="168"/>
        <end position="190"/>
    </location>
</feature>
<keyword evidence="2 7" id="KW-0812">Transmembrane</keyword>
<dbReference type="GO" id="GO:0016020">
    <property type="term" value="C:membrane"/>
    <property type="evidence" value="ECO:0007669"/>
    <property type="project" value="UniProtKB-SubCell"/>
</dbReference>
<evidence type="ECO:0000256" key="4">
    <source>
        <dbReference type="ARBA" id="ARBA00023136"/>
    </source>
</evidence>
<dbReference type="OrthoDB" id="5401779at2759"/>
<evidence type="ECO:0000256" key="7">
    <source>
        <dbReference type="SAM" id="Phobius"/>
    </source>
</evidence>
<evidence type="ECO:0000256" key="3">
    <source>
        <dbReference type="ARBA" id="ARBA00022989"/>
    </source>
</evidence>
<keyword evidence="4 7" id="KW-0472">Membrane</keyword>
<comment type="subcellular location">
    <subcellularLocation>
        <location evidence="1">Membrane</location>
        <topology evidence="1">Multi-pass membrane protein</topology>
    </subcellularLocation>
</comment>
<reference evidence="9 10" key="1">
    <citation type="journal article" date="2018" name="IMA Fungus">
        <title>IMA Genome-F 9: Draft genome sequence of Annulohypoxylon stygium, Aspergillus mulundensis, Berkeleyomyces basicola (syn. Thielaviopsis basicola), Ceratocystis smalleyi, two Cercospora beticola strains, Coleophoma cylindrospora, Fusarium fracticaudum, Phialophora cf. hyalina, and Morchella septimelata.</title>
        <authorList>
            <person name="Wingfield B.D."/>
            <person name="Bills G.F."/>
            <person name="Dong Y."/>
            <person name="Huang W."/>
            <person name="Nel W.J."/>
            <person name="Swalarsk-Parry B.S."/>
            <person name="Vaghefi N."/>
            <person name="Wilken P.M."/>
            <person name="An Z."/>
            <person name="de Beer Z.W."/>
            <person name="De Vos L."/>
            <person name="Chen L."/>
            <person name="Duong T.A."/>
            <person name="Gao Y."/>
            <person name="Hammerbacher A."/>
            <person name="Kikkert J.R."/>
            <person name="Li Y."/>
            <person name="Li H."/>
            <person name="Li K."/>
            <person name="Li Q."/>
            <person name="Liu X."/>
            <person name="Ma X."/>
            <person name="Naidoo K."/>
            <person name="Pethybridge S.J."/>
            <person name="Sun J."/>
            <person name="Steenkamp E.T."/>
            <person name="van der Nest M.A."/>
            <person name="van Wyk S."/>
            <person name="Wingfield M.J."/>
            <person name="Xiong C."/>
            <person name="Yue Q."/>
            <person name="Zhang X."/>
        </authorList>
    </citation>
    <scope>NUCLEOTIDE SEQUENCE [LARGE SCALE GENOMIC DNA]</scope>
    <source>
        <strain evidence="9 10">BP6252</strain>
    </source>
</reference>
<protein>
    <recommendedName>
        <fullName evidence="8">Rhodopsin domain-containing protein</fullName>
    </recommendedName>
</protein>
<dbReference type="PANTHER" id="PTHR33048:SF55">
    <property type="entry name" value="INTEGRAL MEMBRANE PROTEIN"/>
    <property type="match status" value="1"/>
</dbReference>
<evidence type="ECO:0000256" key="1">
    <source>
        <dbReference type="ARBA" id="ARBA00004141"/>
    </source>
</evidence>
<evidence type="ECO:0000313" key="9">
    <source>
        <dbReference type="EMBL" id="RDW84836.1"/>
    </source>
</evidence>
<sequence length="372" mass="41331">MTADLSDIHHADYEKTACIIFCVIVPFFVFVRFWSRILTKQLGSDDWAALISCFTALSSNVQTLVAISYGWGRHKQNLNKEQLKIVLILHWTFQITYKLNVAFNKVSILLLYLRIMPQKFYRMMIYGLLIIVGLFSFSTSIAGILQCVPVAKAWQKNMPGYCYDLVKAWYANAIFSIITDLAILCLPMHMVYKLQRSRREKVLLYGIFGIGAFVTFTSIMRMFALKSAKNPDVTYDVNSGFWSVIETNVGVICICLPPLRSLIAKYVPNFGTTRSGRSGGSKNAYPPPSYSNSTPVQNTIGGGPLEGPWGTARVRGSAGDSEEELVAGVGGNPSDRGGIRKTMEVHLTTGGVEDPGEIELGHWSKSDVSKQH</sequence>
<evidence type="ECO:0000256" key="2">
    <source>
        <dbReference type="ARBA" id="ARBA00022692"/>
    </source>
</evidence>
<feature type="compositionally biased region" description="Polar residues" evidence="6">
    <location>
        <begin position="290"/>
        <end position="299"/>
    </location>
</feature>
<name>A0A3D8SEX2_9HELO</name>
<evidence type="ECO:0000259" key="8">
    <source>
        <dbReference type="Pfam" id="PF20684"/>
    </source>
</evidence>
<feature type="transmembrane region" description="Helical" evidence="7">
    <location>
        <begin position="202"/>
        <end position="220"/>
    </location>
</feature>
<comment type="caution">
    <text evidence="9">The sequence shown here is derived from an EMBL/GenBank/DDBJ whole genome shotgun (WGS) entry which is preliminary data.</text>
</comment>
<feature type="region of interest" description="Disordered" evidence="6">
    <location>
        <begin position="275"/>
        <end position="372"/>
    </location>
</feature>
<evidence type="ECO:0000256" key="6">
    <source>
        <dbReference type="SAM" id="MobiDB-lite"/>
    </source>
</evidence>
<dbReference type="EMBL" id="PDLM01000002">
    <property type="protein sequence ID" value="RDW84836.1"/>
    <property type="molecule type" value="Genomic_DNA"/>
</dbReference>
<feature type="compositionally biased region" description="Basic and acidic residues" evidence="6">
    <location>
        <begin position="359"/>
        <end position="372"/>
    </location>
</feature>
<feature type="domain" description="Rhodopsin" evidence="8">
    <location>
        <begin position="31"/>
        <end position="264"/>
    </location>
</feature>